<evidence type="ECO:0000256" key="5">
    <source>
        <dbReference type="ARBA" id="ARBA00023136"/>
    </source>
</evidence>
<feature type="transmembrane region" description="Helical" evidence="6">
    <location>
        <begin position="307"/>
        <end position="325"/>
    </location>
</feature>
<feature type="transmembrane region" description="Helical" evidence="6">
    <location>
        <begin position="400"/>
        <end position="417"/>
    </location>
</feature>
<dbReference type="PANTHER" id="PTHR23513:SF6">
    <property type="entry name" value="MAJOR FACILITATOR SUPERFAMILY ASSOCIATED DOMAIN-CONTAINING PROTEIN"/>
    <property type="match status" value="1"/>
</dbReference>
<dbReference type="GO" id="GO:0022857">
    <property type="term" value="F:transmembrane transporter activity"/>
    <property type="evidence" value="ECO:0007669"/>
    <property type="project" value="InterPro"/>
</dbReference>
<sequence>MHPSAPEETVAPAPRPADRSRTLSWIPGLLHDTAFRRYWTAQTVSYLGDQVSALALPLIAVTVVHAGAAQMGYLSAAVWLPHLLFGPHAGLWADRRSHRRRVMIAADLGRFALLLGLPLFYAFGTLTFTVLFTVAFGVGLLSVLFEVCNPPVFKALVPPEEYVAGNSLSSGSRAMAKVVGPSAGGFLVQLFSAPVALLVDAVSYLVSAVQLARIAPREAPPSNERPRLRAAGRFILRSRTIRAALAATATVNFFCFVTTTLFVLYATTSLGLGAGLLGTVLGAGAVGAVVGAVSATPLTRRLGVGRTFLLGCLATAAPLLLIPAAHGTRSAVLPMLVGAQFGSAMGVIWIDITAATLLTSQVPDAMRSSVFGAYQGVNLGMRPLAALLAGAVAGPLGLRTTLWIAAAGALTACLWILPSPLSRRTPPEAVHES</sequence>
<keyword evidence="5 6" id="KW-0472">Membrane</keyword>
<organism evidence="7">
    <name type="scientific">Streptomyces sp. R08</name>
    <dbReference type="NCBI Taxonomy" id="3238624"/>
    <lineage>
        <taxon>Bacteria</taxon>
        <taxon>Bacillati</taxon>
        <taxon>Actinomycetota</taxon>
        <taxon>Actinomycetes</taxon>
        <taxon>Kitasatosporales</taxon>
        <taxon>Streptomycetaceae</taxon>
        <taxon>Streptomyces</taxon>
    </lineage>
</organism>
<feature type="transmembrane region" description="Helical" evidence="6">
    <location>
        <begin position="46"/>
        <end position="67"/>
    </location>
</feature>
<evidence type="ECO:0000256" key="2">
    <source>
        <dbReference type="ARBA" id="ARBA00022475"/>
    </source>
</evidence>
<dbReference type="InterPro" id="IPR036259">
    <property type="entry name" value="MFS_trans_sf"/>
</dbReference>
<proteinExistence type="predicted"/>
<feature type="transmembrane region" description="Helical" evidence="6">
    <location>
        <begin position="186"/>
        <end position="207"/>
    </location>
</feature>
<evidence type="ECO:0000256" key="4">
    <source>
        <dbReference type="ARBA" id="ARBA00022989"/>
    </source>
</evidence>
<protein>
    <submittedName>
        <fullName evidence="7">MFS transporter</fullName>
    </submittedName>
</protein>
<name>A0AB39MJW7_9ACTN</name>
<dbReference type="EMBL" id="CP163431">
    <property type="protein sequence ID" value="XDQ06344.1"/>
    <property type="molecule type" value="Genomic_DNA"/>
</dbReference>
<feature type="transmembrane region" description="Helical" evidence="6">
    <location>
        <begin position="243"/>
        <end position="266"/>
    </location>
</feature>
<feature type="transmembrane region" description="Helical" evidence="6">
    <location>
        <begin position="331"/>
        <end position="358"/>
    </location>
</feature>
<evidence type="ECO:0000256" key="3">
    <source>
        <dbReference type="ARBA" id="ARBA00022692"/>
    </source>
</evidence>
<dbReference type="PANTHER" id="PTHR23513">
    <property type="entry name" value="INTEGRAL MEMBRANE EFFLUX PROTEIN-RELATED"/>
    <property type="match status" value="1"/>
</dbReference>
<feature type="transmembrane region" description="Helical" evidence="6">
    <location>
        <begin position="112"/>
        <end position="145"/>
    </location>
</feature>
<dbReference type="InterPro" id="IPR011701">
    <property type="entry name" value="MFS"/>
</dbReference>
<dbReference type="CDD" id="cd06173">
    <property type="entry name" value="MFS_MefA_like"/>
    <property type="match status" value="1"/>
</dbReference>
<dbReference type="SUPFAM" id="SSF103473">
    <property type="entry name" value="MFS general substrate transporter"/>
    <property type="match status" value="1"/>
</dbReference>
<dbReference type="RefSeq" id="WP_369191316.1">
    <property type="nucleotide sequence ID" value="NZ_CP163431.1"/>
</dbReference>
<feature type="transmembrane region" description="Helical" evidence="6">
    <location>
        <begin position="370"/>
        <end position="394"/>
    </location>
</feature>
<gene>
    <name evidence="7" type="ORF">AB5J58_41995</name>
</gene>
<feature type="transmembrane region" description="Helical" evidence="6">
    <location>
        <begin position="272"/>
        <end position="295"/>
    </location>
</feature>
<dbReference type="Pfam" id="PF07690">
    <property type="entry name" value="MFS_1"/>
    <property type="match status" value="1"/>
</dbReference>
<reference evidence="7" key="1">
    <citation type="submission" date="2024-07" db="EMBL/GenBank/DDBJ databases">
        <authorList>
            <person name="Yu S.T."/>
        </authorList>
    </citation>
    <scope>NUCLEOTIDE SEQUENCE</scope>
    <source>
        <strain evidence="7">R08</strain>
    </source>
</reference>
<dbReference type="GO" id="GO:0005886">
    <property type="term" value="C:plasma membrane"/>
    <property type="evidence" value="ECO:0007669"/>
    <property type="project" value="UniProtKB-SubCell"/>
</dbReference>
<evidence type="ECO:0000256" key="1">
    <source>
        <dbReference type="ARBA" id="ARBA00004651"/>
    </source>
</evidence>
<evidence type="ECO:0000256" key="6">
    <source>
        <dbReference type="SAM" id="Phobius"/>
    </source>
</evidence>
<dbReference type="Gene3D" id="1.20.1250.20">
    <property type="entry name" value="MFS general substrate transporter like domains"/>
    <property type="match status" value="1"/>
</dbReference>
<keyword evidence="2" id="KW-1003">Cell membrane</keyword>
<comment type="subcellular location">
    <subcellularLocation>
        <location evidence="1">Cell membrane</location>
        <topology evidence="1">Multi-pass membrane protein</topology>
    </subcellularLocation>
</comment>
<evidence type="ECO:0000313" key="7">
    <source>
        <dbReference type="EMBL" id="XDQ06344.1"/>
    </source>
</evidence>
<accession>A0AB39MJW7</accession>
<keyword evidence="3 6" id="KW-0812">Transmembrane</keyword>
<feature type="transmembrane region" description="Helical" evidence="6">
    <location>
        <begin position="73"/>
        <end position="92"/>
    </location>
</feature>
<dbReference type="AlphaFoldDB" id="A0AB39MJW7"/>
<keyword evidence="4 6" id="KW-1133">Transmembrane helix</keyword>